<reference evidence="1" key="1">
    <citation type="journal article" date="2020" name="Stud. Mycol.">
        <title>101 Dothideomycetes genomes: a test case for predicting lifestyles and emergence of pathogens.</title>
        <authorList>
            <person name="Haridas S."/>
            <person name="Albert R."/>
            <person name="Binder M."/>
            <person name="Bloem J."/>
            <person name="Labutti K."/>
            <person name="Salamov A."/>
            <person name="Andreopoulos B."/>
            <person name="Baker S."/>
            <person name="Barry K."/>
            <person name="Bills G."/>
            <person name="Bluhm B."/>
            <person name="Cannon C."/>
            <person name="Castanera R."/>
            <person name="Culley D."/>
            <person name="Daum C."/>
            <person name="Ezra D."/>
            <person name="Gonzalez J."/>
            <person name="Henrissat B."/>
            <person name="Kuo A."/>
            <person name="Liang C."/>
            <person name="Lipzen A."/>
            <person name="Lutzoni F."/>
            <person name="Magnuson J."/>
            <person name="Mondo S."/>
            <person name="Nolan M."/>
            <person name="Ohm R."/>
            <person name="Pangilinan J."/>
            <person name="Park H.-J."/>
            <person name="Ramirez L."/>
            <person name="Alfaro M."/>
            <person name="Sun H."/>
            <person name="Tritt A."/>
            <person name="Yoshinaga Y."/>
            <person name="Zwiers L.-H."/>
            <person name="Turgeon B."/>
            <person name="Goodwin S."/>
            <person name="Spatafora J."/>
            <person name="Crous P."/>
            <person name="Grigoriev I."/>
        </authorList>
    </citation>
    <scope>NUCLEOTIDE SEQUENCE</scope>
    <source>
        <strain evidence="1">CBS 207.26</strain>
    </source>
</reference>
<dbReference type="EMBL" id="ML994610">
    <property type="protein sequence ID" value="KAF2195178.1"/>
    <property type="molecule type" value="Genomic_DNA"/>
</dbReference>
<organism evidence="1 2">
    <name type="scientific">Zopfia rhizophila CBS 207.26</name>
    <dbReference type="NCBI Taxonomy" id="1314779"/>
    <lineage>
        <taxon>Eukaryota</taxon>
        <taxon>Fungi</taxon>
        <taxon>Dikarya</taxon>
        <taxon>Ascomycota</taxon>
        <taxon>Pezizomycotina</taxon>
        <taxon>Dothideomycetes</taxon>
        <taxon>Dothideomycetes incertae sedis</taxon>
        <taxon>Zopfiaceae</taxon>
        <taxon>Zopfia</taxon>
    </lineage>
</organism>
<accession>A0A6A6EWL8</accession>
<name>A0A6A6EWL8_9PEZI</name>
<evidence type="ECO:0000313" key="1">
    <source>
        <dbReference type="EMBL" id="KAF2195178.1"/>
    </source>
</evidence>
<dbReference type="AlphaFoldDB" id="A0A6A6EWL8"/>
<keyword evidence="2" id="KW-1185">Reference proteome</keyword>
<protein>
    <submittedName>
        <fullName evidence="1">Uncharacterized protein</fullName>
    </submittedName>
</protein>
<dbReference type="Proteomes" id="UP000800200">
    <property type="component" value="Unassembled WGS sequence"/>
</dbReference>
<sequence>MASSHFYSHQIHDPTIRIIQSVSNTPCIPSNRTHTPLHRISPIANIPNAHTVSKDQSDITAWLRSRYIRARGWFVIDIGSKLSLNSSQTPRPSNSTITTNTMHHFISFFYSQSHLTIHHDVVDHLFVLQATSVICHSSGGGNEEAYRAAITRAIRAAVASTGRRTAAVTHFDVCS</sequence>
<evidence type="ECO:0000313" key="2">
    <source>
        <dbReference type="Proteomes" id="UP000800200"/>
    </source>
</evidence>
<proteinExistence type="predicted"/>
<gene>
    <name evidence="1" type="ORF">K469DRAFT_4695</name>
</gene>